<evidence type="ECO:0000259" key="1">
    <source>
        <dbReference type="PROSITE" id="PS50003"/>
    </source>
</evidence>
<feature type="domain" description="PH" evidence="1">
    <location>
        <begin position="1"/>
        <end position="30"/>
    </location>
</feature>
<reference evidence="2" key="1">
    <citation type="submission" date="2018-05" db="EMBL/GenBank/DDBJ databases">
        <authorList>
            <person name="Lanie J.A."/>
            <person name="Ng W.-L."/>
            <person name="Kazmierczak K.M."/>
            <person name="Andrzejewski T.M."/>
            <person name="Davidsen T.M."/>
            <person name="Wayne K.J."/>
            <person name="Tettelin H."/>
            <person name="Glass J.I."/>
            <person name="Rusch D."/>
            <person name="Podicherti R."/>
            <person name="Tsui H.-C.T."/>
            <person name="Winkler M.E."/>
        </authorList>
    </citation>
    <scope>NUCLEOTIDE SEQUENCE</scope>
</reference>
<dbReference type="AlphaFoldDB" id="A0A382XBH7"/>
<gene>
    <name evidence="2" type="ORF">METZ01_LOCUS421054</name>
</gene>
<proteinExistence type="predicted"/>
<organism evidence="2">
    <name type="scientific">marine metagenome</name>
    <dbReference type="NCBI Taxonomy" id="408172"/>
    <lineage>
        <taxon>unclassified sequences</taxon>
        <taxon>metagenomes</taxon>
        <taxon>ecological metagenomes</taxon>
    </lineage>
</organism>
<dbReference type="InterPro" id="IPR001849">
    <property type="entry name" value="PH_domain"/>
</dbReference>
<dbReference type="EMBL" id="UINC01166314">
    <property type="protein sequence ID" value="SVD68200.1"/>
    <property type="molecule type" value="Genomic_DNA"/>
</dbReference>
<sequence>MNDRAETIMYLINNPEPNSEWVQAILEEIDSLTYYAKDFTNKFGTLPDEYTLSLKLQEYY</sequence>
<name>A0A382XBH7_9ZZZZ</name>
<evidence type="ECO:0000313" key="2">
    <source>
        <dbReference type="EMBL" id="SVD68200.1"/>
    </source>
</evidence>
<dbReference type="PROSITE" id="PS50003">
    <property type="entry name" value="PH_DOMAIN"/>
    <property type="match status" value="1"/>
</dbReference>
<accession>A0A382XBH7</accession>
<protein>
    <recommendedName>
        <fullName evidence="1">PH domain-containing protein</fullName>
    </recommendedName>
</protein>
<feature type="non-terminal residue" evidence="2">
    <location>
        <position position="60"/>
    </location>
</feature>